<accession>A0A974P5G7</accession>
<dbReference type="EMBL" id="CP068570">
    <property type="protein sequence ID" value="QQZ50983.1"/>
    <property type="molecule type" value="Genomic_DNA"/>
</dbReference>
<gene>
    <name evidence="1" type="ORF">JKL49_07165</name>
</gene>
<evidence type="ECO:0000313" key="1">
    <source>
        <dbReference type="EMBL" id="QQZ50983.1"/>
    </source>
</evidence>
<dbReference type="AlphaFoldDB" id="A0A974P5G7"/>
<organism evidence="1">
    <name type="scientific">Phenylobacterium glaciei</name>
    <dbReference type="NCBI Taxonomy" id="2803784"/>
    <lineage>
        <taxon>Bacteria</taxon>
        <taxon>Pseudomonadati</taxon>
        <taxon>Pseudomonadota</taxon>
        <taxon>Alphaproteobacteria</taxon>
        <taxon>Caulobacterales</taxon>
        <taxon>Caulobacteraceae</taxon>
        <taxon>Phenylobacterium</taxon>
    </lineage>
</organism>
<protein>
    <submittedName>
        <fullName evidence="1">Uncharacterized protein</fullName>
    </submittedName>
</protein>
<proteinExistence type="predicted"/>
<name>A0A974P5G7_9CAUL</name>
<sequence>MAPFAFLGPSWDARLTDAYTGGHAADLLSCGGWRRPLGPASSRRRTWRAGGLLHRRRGGRGRGGGARQGRRLLVATTNLDSQQTVIWDMGRSPRGAARRLWPCSATSWWPRPACRACSHPAASPARPRAWPMRRCTWTAGSAPSVHHA</sequence>
<reference evidence="1" key="1">
    <citation type="submission" date="2021-01" db="EMBL/GenBank/DDBJ databases">
        <title>Genome sequence of Phenylobacterium sp. 20VBR1 isolated from a valley glaceir, Ny-Alesund, Svalbard.</title>
        <authorList>
            <person name="Thomas F.A."/>
            <person name="Krishnan K.P."/>
            <person name="Sinha R.K."/>
        </authorList>
    </citation>
    <scope>NUCLEOTIDE SEQUENCE</scope>
    <source>
        <strain evidence="1">20VBR1</strain>
    </source>
</reference>